<dbReference type="SUPFAM" id="SSF46785">
    <property type="entry name" value="Winged helix' DNA-binding domain"/>
    <property type="match status" value="1"/>
</dbReference>
<dbReference type="EMBL" id="KF901156">
    <property type="protein sequence ID" value="AIF20131.1"/>
    <property type="molecule type" value="Genomic_DNA"/>
</dbReference>
<organism evidence="1">
    <name type="scientific">uncultured marine group II/III euryarchaeote KM3_88_E02</name>
    <dbReference type="NCBI Taxonomy" id="1456536"/>
    <lineage>
        <taxon>Archaea</taxon>
        <taxon>Methanobacteriati</taxon>
        <taxon>Methanobacteriota</taxon>
        <taxon>environmental samples</taxon>
    </lineage>
</organism>
<protein>
    <submittedName>
        <fullName evidence="1">Putative transcriptional regulator</fullName>
    </submittedName>
</protein>
<reference evidence="1" key="1">
    <citation type="journal article" date="2014" name="Genome Biol. Evol.">
        <title>Pangenome evidence for extensive interdomain horizontal transfer affecting lineage core and shell genes in uncultured planktonic thaumarchaeota and euryarchaeota.</title>
        <authorList>
            <person name="Deschamps P."/>
            <person name="Zivanovic Y."/>
            <person name="Moreira D."/>
            <person name="Rodriguez-Valera F."/>
            <person name="Lopez-Garcia P."/>
        </authorList>
    </citation>
    <scope>NUCLEOTIDE SEQUENCE</scope>
</reference>
<dbReference type="AlphaFoldDB" id="A0A075HUV1"/>
<dbReference type="InterPro" id="IPR036390">
    <property type="entry name" value="WH_DNA-bd_sf"/>
</dbReference>
<sequence length="87" mass="9987">MLQKSCGLRQPEVSVAIRELMDIEMVEIEPQHNGQRGRPRHKYRLKGNLFEIIEPYIEEAQNELDKLESSLSHLDKVSNSLSNGAKN</sequence>
<proteinExistence type="predicted"/>
<evidence type="ECO:0000313" key="1">
    <source>
        <dbReference type="EMBL" id="AIF20131.1"/>
    </source>
</evidence>
<name>A0A075HUV1_9EURY</name>
<accession>A0A075HUV1</accession>